<protein>
    <submittedName>
        <fullName evidence="1">PDPK1 isoform 15</fullName>
    </submittedName>
</protein>
<gene>
    <name evidence="1" type="ORF">CK820_G0043543</name>
</gene>
<comment type="caution">
    <text evidence="1">The sequence shown here is derived from an EMBL/GenBank/DDBJ whole genome shotgun (WGS) entry which is preliminary data.</text>
</comment>
<proteinExistence type="predicted"/>
<dbReference type="EMBL" id="NBAG03000078">
    <property type="protein sequence ID" value="PNI91395.1"/>
    <property type="molecule type" value="Genomic_DNA"/>
</dbReference>
<organism evidence="1 2">
    <name type="scientific">Pan troglodytes</name>
    <name type="common">Chimpanzee</name>
    <dbReference type="NCBI Taxonomy" id="9598"/>
    <lineage>
        <taxon>Eukaryota</taxon>
        <taxon>Metazoa</taxon>
        <taxon>Chordata</taxon>
        <taxon>Craniata</taxon>
        <taxon>Vertebrata</taxon>
        <taxon>Euteleostomi</taxon>
        <taxon>Mammalia</taxon>
        <taxon>Eutheria</taxon>
        <taxon>Euarchontoglires</taxon>
        <taxon>Primates</taxon>
        <taxon>Haplorrhini</taxon>
        <taxon>Catarrhini</taxon>
        <taxon>Hominidae</taxon>
        <taxon>Pan</taxon>
    </lineage>
</organism>
<evidence type="ECO:0000313" key="2">
    <source>
        <dbReference type="Proteomes" id="UP000236370"/>
    </source>
</evidence>
<evidence type="ECO:0000313" key="1">
    <source>
        <dbReference type="EMBL" id="PNI91395.1"/>
    </source>
</evidence>
<dbReference type="Proteomes" id="UP000236370">
    <property type="component" value="Unassembled WGS sequence"/>
</dbReference>
<sequence>MARTTSQLILDDIGRENSPFTARPRGIWVLLLPVAVLSVVGSPWEAECAGSPRGK</sequence>
<accession>A0A2J8Q544</accession>
<name>A0A2J8Q544_PANTR</name>
<reference evidence="1 2" key="1">
    <citation type="submission" date="2017-12" db="EMBL/GenBank/DDBJ databases">
        <title>High-resolution comparative analysis of great ape genomes.</title>
        <authorList>
            <person name="Pollen A."/>
            <person name="Hastie A."/>
            <person name="Hormozdiari F."/>
            <person name="Dougherty M."/>
            <person name="Liu R."/>
            <person name="Chaisson M."/>
            <person name="Hoppe E."/>
            <person name="Hill C."/>
            <person name="Pang A."/>
            <person name="Hillier L."/>
            <person name="Baker C."/>
            <person name="Armstrong J."/>
            <person name="Shendure J."/>
            <person name="Paten B."/>
            <person name="Wilson R."/>
            <person name="Chao H."/>
            <person name="Schneider V."/>
            <person name="Ventura M."/>
            <person name="Kronenberg Z."/>
            <person name="Murali S."/>
            <person name="Gordon D."/>
            <person name="Cantsilieris S."/>
            <person name="Munson K."/>
            <person name="Nelson B."/>
            <person name="Raja A."/>
            <person name="Underwood J."/>
            <person name="Diekhans M."/>
            <person name="Fiddes I."/>
            <person name="Haussler D."/>
            <person name="Eichler E."/>
        </authorList>
    </citation>
    <scope>NUCLEOTIDE SEQUENCE [LARGE SCALE GENOMIC DNA]</scope>
    <source>
        <strain evidence="1">Yerkes chimp pedigree #C0471</strain>
    </source>
</reference>
<dbReference type="AlphaFoldDB" id="A0A2J8Q544"/>